<proteinExistence type="inferred from homology"/>
<organism evidence="4 5">
    <name type="scientific">Adiantum capillus-veneris</name>
    <name type="common">Maidenhair fern</name>
    <dbReference type="NCBI Taxonomy" id="13818"/>
    <lineage>
        <taxon>Eukaryota</taxon>
        <taxon>Viridiplantae</taxon>
        <taxon>Streptophyta</taxon>
        <taxon>Embryophyta</taxon>
        <taxon>Tracheophyta</taxon>
        <taxon>Polypodiopsida</taxon>
        <taxon>Polypodiidae</taxon>
        <taxon>Polypodiales</taxon>
        <taxon>Pteridineae</taxon>
        <taxon>Pteridaceae</taxon>
        <taxon>Vittarioideae</taxon>
        <taxon>Adiantum</taxon>
    </lineage>
</organism>
<dbReference type="GO" id="GO:0003684">
    <property type="term" value="F:damaged DNA binding"/>
    <property type="evidence" value="ECO:0007669"/>
    <property type="project" value="InterPro"/>
</dbReference>
<sequence>MTGAFSIKGKEITKYKRSAVSDKEEWPSKFSKVFLKLDDGLEVSFTDKRRLARVRLLDDPIAAPPISELGPDAFLELPLETTFMRSILKKRCPIKALIMDQNFLAGIGNWVADEVLYQARIHPEQVASSLSETECMRLHKTIQEVLKLSVDVNADSEMFPKDWIFHYRWNKKPGEVGGEKISFITVGGRTSAIVPALQKCTLQSSRKKGNSIDGLVDENGTENVTTKTKRKSGRKEQTSKAAPPPDGEDLVVKNKKSSTKESLPVSKAEPKKGRGSIRAASKQIVEAEKESKLAVSRGKKTGKALKPRDQKEESPESRLELGKQQVKAPARKRSGKEEPTEVARTSRVGSAHNEKNAETTRPENCLNNCTARAGSLHPRGTMLIEGLTLKLRNDTRSSVHPWGEYSGRARQFLGLKRVDAHTRGAIAGKFRWITCLTRACSLQMVSACPLLSNRLAWS</sequence>
<dbReference type="PANTHER" id="PTHR22993">
    <property type="entry name" value="FORMAMIDOPYRIMIDINE-DNA GLYCOSYLASE"/>
    <property type="match status" value="1"/>
</dbReference>
<feature type="domain" description="Formamidopyrimidine-DNA glycosylase H2TH DNA-binding" evidence="3">
    <location>
        <begin position="69"/>
        <end position="161"/>
    </location>
</feature>
<keyword evidence="5" id="KW-1185">Reference proteome</keyword>
<dbReference type="Gene3D" id="1.10.8.50">
    <property type="match status" value="1"/>
</dbReference>
<dbReference type="InterPro" id="IPR010979">
    <property type="entry name" value="Ribosomal_uS13-like_H2TH"/>
</dbReference>
<dbReference type="SMART" id="SM01232">
    <property type="entry name" value="H2TH"/>
    <property type="match status" value="1"/>
</dbReference>
<dbReference type="InterPro" id="IPR015886">
    <property type="entry name" value="H2TH_FPG"/>
</dbReference>
<dbReference type="Proteomes" id="UP000886520">
    <property type="component" value="Chromosome 20"/>
</dbReference>
<evidence type="ECO:0000256" key="2">
    <source>
        <dbReference type="SAM" id="MobiDB-lite"/>
    </source>
</evidence>
<name>A0A9D4Z7X4_ADICA</name>
<dbReference type="GO" id="GO:0019104">
    <property type="term" value="F:DNA N-glycosylase activity"/>
    <property type="evidence" value="ECO:0007669"/>
    <property type="project" value="TreeGrafter"/>
</dbReference>
<dbReference type="FunFam" id="1.10.8.50:FF:000009">
    <property type="entry name" value="Formamidopyrimidine-DNA glycosylase"/>
    <property type="match status" value="1"/>
</dbReference>
<comment type="caution">
    <text evidence="4">The sequence shown here is derived from an EMBL/GenBank/DDBJ whole genome shotgun (WGS) entry which is preliminary data.</text>
</comment>
<dbReference type="GO" id="GO:0008270">
    <property type="term" value="F:zinc ion binding"/>
    <property type="evidence" value="ECO:0007669"/>
    <property type="project" value="InterPro"/>
</dbReference>
<dbReference type="PANTHER" id="PTHR22993:SF9">
    <property type="entry name" value="FORMAMIDOPYRIMIDINE-DNA GLYCOSYLASE"/>
    <property type="match status" value="1"/>
</dbReference>
<protein>
    <recommendedName>
        <fullName evidence="3">Formamidopyrimidine-DNA glycosylase H2TH DNA-binding domain-containing protein</fullName>
    </recommendedName>
</protein>
<feature type="compositionally biased region" description="Basic and acidic residues" evidence="2">
    <location>
        <begin position="306"/>
        <end position="321"/>
    </location>
</feature>
<feature type="region of interest" description="Disordered" evidence="2">
    <location>
        <begin position="207"/>
        <end position="365"/>
    </location>
</feature>
<dbReference type="InterPro" id="IPR049332">
    <property type="entry name" value="Fpg-like_C"/>
</dbReference>
<dbReference type="AlphaFoldDB" id="A0A9D4Z7X4"/>
<dbReference type="SUPFAM" id="SSF81624">
    <property type="entry name" value="N-terminal domain of MutM-like DNA repair proteins"/>
    <property type="match status" value="1"/>
</dbReference>
<dbReference type="GO" id="GO:0006284">
    <property type="term" value="P:base-excision repair"/>
    <property type="evidence" value="ECO:0007669"/>
    <property type="project" value="InterPro"/>
</dbReference>
<dbReference type="InterPro" id="IPR035937">
    <property type="entry name" value="FPG_N"/>
</dbReference>
<dbReference type="GO" id="GO:0005634">
    <property type="term" value="C:nucleus"/>
    <property type="evidence" value="ECO:0007669"/>
    <property type="project" value="TreeGrafter"/>
</dbReference>
<dbReference type="SUPFAM" id="SSF46946">
    <property type="entry name" value="S13-like H2TH domain"/>
    <property type="match status" value="1"/>
</dbReference>
<comment type="similarity">
    <text evidence="1">Belongs to the FPG family.</text>
</comment>
<evidence type="ECO:0000259" key="3">
    <source>
        <dbReference type="SMART" id="SM01232"/>
    </source>
</evidence>
<accession>A0A9D4Z7X4</accession>
<gene>
    <name evidence="4" type="ORF">GOP47_0020637</name>
</gene>
<evidence type="ECO:0000313" key="5">
    <source>
        <dbReference type="Proteomes" id="UP000886520"/>
    </source>
</evidence>
<feature type="compositionally biased region" description="Basic and acidic residues" evidence="2">
    <location>
        <begin position="352"/>
        <end position="361"/>
    </location>
</feature>
<evidence type="ECO:0000256" key="1">
    <source>
        <dbReference type="ARBA" id="ARBA00009409"/>
    </source>
</evidence>
<dbReference type="Pfam" id="PF21218">
    <property type="entry name" value="Fpg-like_C"/>
    <property type="match status" value="1"/>
</dbReference>
<evidence type="ECO:0000313" key="4">
    <source>
        <dbReference type="EMBL" id="KAI5063967.1"/>
    </source>
</evidence>
<dbReference type="GO" id="GO:0003906">
    <property type="term" value="F:DNA-(apurinic or apyrimidinic site) endonuclease activity"/>
    <property type="evidence" value="ECO:0007669"/>
    <property type="project" value="InterPro"/>
</dbReference>
<reference evidence="4" key="1">
    <citation type="submission" date="2021-01" db="EMBL/GenBank/DDBJ databases">
        <title>Adiantum capillus-veneris genome.</title>
        <authorList>
            <person name="Fang Y."/>
            <person name="Liao Q."/>
        </authorList>
    </citation>
    <scope>NUCLEOTIDE SEQUENCE</scope>
    <source>
        <strain evidence="4">H3</strain>
        <tissue evidence="4">Leaf</tissue>
    </source>
</reference>
<dbReference type="Gene3D" id="3.20.190.10">
    <property type="entry name" value="MutM-like, N-terminal"/>
    <property type="match status" value="1"/>
</dbReference>
<dbReference type="OrthoDB" id="444592at2759"/>
<dbReference type="Pfam" id="PF06831">
    <property type="entry name" value="H2TH"/>
    <property type="match status" value="1"/>
</dbReference>
<dbReference type="EMBL" id="JABFUD020000020">
    <property type="protein sequence ID" value="KAI5063967.1"/>
    <property type="molecule type" value="Genomic_DNA"/>
</dbReference>